<dbReference type="SUPFAM" id="SSF50249">
    <property type="entry name" value="Nucleic acid-binding proteins"/>
    <property type="match status" value="1"/>
</dbReference>
<dbReference type="NCBIfam" id="NF004123">
    <property type="entry name" value="PRK05610.1"/>
    <property type="match status" value="1"/>
</dbReference>
<gene>
    <name evidence="5" type="ORF">ACHAWU_000429</name>
</gene>
<evidence type="ECO:0008006" key="7">
    <source>
        <dbReference type="Google" id="ProtNLM"/>
    </source>
</evidence>
<dbReference type="CDD" id="cd00364">
    <property type="entry name" value="Ribosomal_uS17"/>
    <property type="match status" value="1"/>
</dbReference>
<evidence type="ECO:0000256" key="3">
    <source>
        <dbReference type="ARBA" id="ARBA00023274"/>
    </source>
</evidence>
<accession>A0ABD3M1D0</accession>
<keyword evidence="6" id="KW-1185">Reference proteome</keyword>
<evidence type="ECO:0000256" key="1">
    <source>
        <dbReference type="ARBA" id="ARBA00010254"/>
    </source>
</evidence>
<organism evidence="5 6">
    <name type="scientific">Discostella pseudostelligera</name>
    <dbReference type="NCBI Taxonomy" id="259834"/>
    <lineage>
        <taxon>Eukaryota</taxon>
        <taxon>Sar</taxon>
        <taxon>Stramenopiles</taxon>
        <taxon>Ochrophyta</taxon>
        <taxon>Bacillariophyta</taxon>
        <taxon>Coscinodiscophyceae</taxon>
        <taxon>Thalassiosirophycidae</taxon>
        <taxon>Stephanodiscales</taxon>
        <taxon>Stephanodiscaceae</taxon>
        <taxon>Discostella</taxon>
    </lineage>
</organism>
<evidence type="ECO:0000313" key="6">
    <source>
        <dbReference type="Proteomes" id="UP001530293"/>
    </source>
</evidence>
<dbReference type="AlphaFoldDB" id="A0ABD3M1D0"/>
<evidence type="ECO:0000256" key="2">
    <source>
        <dbReference type="ARBA" id="ARBA00022980"/>
    </source>
</evidence>
<dbReference type="Proteomes" id="UP001530293">
    <property type="component" value="Unassembled WGS sequence"/>
</dbReference>
<dbReference type="GO" id="GO:0005840">
    <property type="term" value="C:ribosome"/>
    <property type="evidence" value="ECO:0007669"/>
    <property type="project" value="UniProtKB-KW"/>
</dbReference>
<keyword evidence="2" id="KW-0689">Ribosomal protein</keyword>
<keyword evidence="3" id="KW-0687">Ribonucleoprotein</keyword>
<sequence>MSVSLISRQLHTRRLGQTAASAVGASWLAPVTRAGAASTVPVVVAAVAAAASPTAATTLLSIPQHHDTSSSSSRPFSSHVNIHERPLSSSTFNYHTSDDDDDGGPVTSSFATTPTNLQHMSIKELSDMSTIPGWNLVHNPPRKNPRGALVGRVVSDKMQKTVNVAVDRYKIIPKYRKRWRFTKKFMAHDEHEVCNMGDLVMIVPCQKISRHKHFMVREIIRPKGLL</sequence>
<comment type="caution">
    <text evidence="5">The sequence shown here is derived from an EMBL/GenBank/DDBJ whole genome shotgun (WGS) entry which is preliminary data.</text>
</comment>
<dbReference type="InterPro" id="IPR000266">
    <property type="entry name" value="Ribosomal_uS17"/>
</dbReference>
<dbReference type="Gene3D" id="2.40.50.140">
    <property type="entry name" value="Nucleic acid-binding proteins"/>
    <property type="match status" value="1"/>
</dbReference>
<dbReference type="PANTHER" id="PTHR10744">
    <property type="entry name" value="40S RIBOSOMAL PROTEIN S11 FAMILY MEMBER"/>
    <property type="match status" value="1"/>
</dbReference>
<proteinExistence type="inferred from homology"/>
<evidence type="ECO:0000313" key="5">
    <source>
        <dbReference type="EMBL" id="KAL3757788.1"/>
    </source>
</evidence>
<comment type="similarity">
    <text evidence="1">Belongs to the universal ribosomal protein uS17 family.</text>
</comment>
<protein>
    <recommendedName>
        <fullName evidence="7">30S ribosomal protein S17, chloroplastic</fullName>
    </recommendedName>
</protein>
<feature type="region of interest" description="Disordered" evidence="4">
    <location>
        <begin position="87"/>
        <end position="113"/>
    </location>
</feature>
<reference evidence="5 6" key="1">
    <citation type="submission" date="2024-10" db="EMBL/GenBank/DDBJ databases">
        <title>Updated reference genomes for cyclostephanoid diatoms.</title>
        <authorList>
            <person name="Roberts W.R."/>
            <person name="Alverson A.J."/>
        </authorList>
    </citation>
    <scope>NUCLEOTIDE SEQUENCE [LARGE SCALE GENOMIC DNA]</scope>
    <source>
        <strain evidence="5 6">AJA232-27</strain>
    </source>
</reference>
<dbReference type="EMBL" id="JALLBG020000254">
    <property type="protein sequence ID" value="KAL3757788.1"/>
    <property type="molecule type" value="Genomic_DNA"/>
</dbReference>
<dbReference type="InterPro" id="IPR012340">
    <property type="entry name" value="NA-bd_OB-fold"/>
</dbReference>
<dbReference type="GO" id="GO:1990904">
    <property type="term" value="C:ribonucleoprotein complex"/>
    <property type="evidence" value="ECO:0007669"/>
    <property type="project" value="UniProtKB-KW"/>
</dbReference>
<dbReference type="PANTHER" id="PTHR10744:SF1">
    <property type="entry name" value="SMALL RIBOSOMAL SUBUNIT PROTEIN US17M"/>
    <property type="match status" value="1"/>
</dbReference>
<evidence type="ECO:0000256" key="4">
    <source>
        <dbReference type="SAM" id="MobiDB-lite"/>
    </source>
</evidence>
<name>A0ABD3M1D0_9STRA</name>
<dbReference type="Pfam" id="PF00366">
    <property type="entry name" value="Ribosomal_S17"/>
    <property type="match status" value="1"/>
</dbReference>